<reference evidence="1" key="1">
    <citation type="submission" date="2021-06" db="EMBL/GenBank/DDBJ databases">
        <authorList>
            <person name="Kallberg Y."/>
            <person name="Tangrot J."/>
            <person name="Rosling A."/>
        </authorList>
    </citation>
    <scope>NUCLEOTIDE SEQUENCE</scope>
    <source>
        <strain evidence="1">MA461A</strain>
    </source>
</reference>
<sequence>AIDQANVIFANSDASKAQQNQTTSLIPQYFTILCSVTTNNLRAAAQRSKFGEIWGLVWQAIQLAVEYEDNEIEQWLKSFINQKNRFLAQNKKPEDSEKENNSTIVNPLITSCGKTGYNSTRCQEKGS</sequence>
<accession>A0ACA9QMI7</accession>
<organism evidence="1 2">
    <name type="scientific">Racocetra persica</name>
    <dbReference type="NCBI Taxonomy" id="160502"/>
    <lineage>
        <taxon>Eukaryota</taxon>
        <taxon>Fungi</taxon>
        <taxon>Fungi incertae sedis</taxon>
        <taxon>Mucoromycota</taxon>
        <taxon>Glomeromycotina</taxon>
        <taxon>Glomeromycetes</taxon>
        <taxon>Diversisporales</taxon>
        <taxon>Gigasporaceae</taxon>
        <taxon>Racocetra</taxon>
    </lineage>
</organism>
<name>A0ACA9QMI7_9GLOM</name>
<proteinExistence type="predicted"/>
<evidence type="ECO:0000313" key="1">
    <source>
        <dbReference type="EMBL" id="CAG8757108.1"/>
    </source>
</evidence>
<evidence type="ECO:0000313" key="2">
    <source>
        <dbReference type="Proteomes" id="UP000789920"/>
    </source>
</evidence>
<protein>
    <submittedName>
        <fullName evidence="1">1742_t:CDS:1</fullName>
    </submittedName>
</protein>
<dbReference type="Proteomes" id="UP000789920">
    <property type="component" value="Unassembled WGS sequence"/>
</dbReference>
<dbReference type="EMBL" id="CAJVQC010034707">
    <property type="protein sequence ID" value="CAG8757108.1"/>
    <property type="molecule type" value="Genomic_DNA"/>
</dbReference>
<comment type="caution">
    <text evidence="1">The sequence shown here is derived from an EMBL/GenBank/DDBJ whole genome shotgun (WGS) entry which is preliminary data.</text>
</comment>
<feature type="non-terminal residue" evidence="1">
    <location>
        <position position="1"/>
    </location>
</feature>
<keyword evidence="2" id="KW-1185">Reference proteome</keyword>
<gene>
    <name evidence="1" type="ORF">RPERSI_LOCUS14798</name>
</gene>